<dbReference type="PANTHER" id="PTHR13580:SF6">
    <property type="entry name" value="CYSTEINE_SERINE-RICH NUCLEAR PROTEIN 2"/>
    <property type="match status" value="1"/>
</dbReference>
<keyword evidence="8" id="KW-0539">Nucleus</keyword>
<dbReference type="PRINTS" id="PR02031">
    <property type="entry name" value="CYSSERRICHNP"/>
</dbReference>
<proteinExistence type="inferred from homology"/>
<dbReference type="PANTHER" id="PTHR13580">
    <property type="entry name" value="TGF-BETA INDUCED APOPTOSIS PROTEIN"/>
    <property type="match status" value="1"/>
</dbReference>
<reference evidence="11" key="2">
    <citation type="submission" date="2016-06" db="EMBL/GenBank/DDBJ databases">
        <title>The genome of a short-lived fish provides insights into sex chromosome evolution and the genetic control of aging.</title>
        <authorList>
            <person name="Reichwald K."/>
            <person name="Felder M."/>
            <person name="Petzold A."/>
            <person name="Koch P."/>
            <person name="Groth M."/>
            <person name="Platzer M."/>
        </authorList>
    </citation>
    <scope>NUCLEOTIDE SEQUENCE</scope>
    <source>
        <tissue evidence="11">Brain</tissue>
    </source>
</reference>
<feature type="non-terminal residue" evidence="11">
    <location>
        <position position="1"/>
    </location>
</feature>
<evidence type="ECO:0000313" key="11">
    <source>
        <dbReference type="EMBL" id="SBQ91486.1"/>
    </source>
</evidence>
<dbReference type="GO" id="GO:0000981">
    <property type="term" value="F:DNA-binding transcription factor activity, RNA polymerase II-specific"/>
    <property type="evidence" value="ECO:0007669"/>
    <property type="project" value="TreeGrafter"/>
</dbReference>
<feature type="compositionally biased region" description="Low complexity" evidence="9">
    <location>
        <begin position="827"/>
        <end position="838"/>
    </location>
</feature>
<comment type="similarity">
    <text evidence="2">Belongs to the AXUD1 family.</text>
</comment>
<gene>
    <name evidence="11" type="primary">CACNA1HB</name>
</gene>
<feature type="region of interest" description="Disordered" evidence="9">
    <location>
        <begin position="189"/>
        <end position="239"/>
    </location>
</feature>
<evidence type="ECO:0000256" key="2">
    <source>
        <dbReference type="ARBA" id="ARBA00008548"/>
    </source>
</evidence>
<keyword evidence="7" id="KW-0804">Transcription</keyword>
<keyword evidence="5" id="KW-0238">DNA-binding</keyword>
<feature type="region of interest" description="Disordered" evidence="9">
    <location>
        <begin position="754"/>
        <end position="986"/>
    </location>
</feature>
<evidence type="ECO:0000259" key="10">
    <source>
        <dbReference type="Pfam" id="PF16019"/>
    </source>
</evidence>
<comment type="subcellular location">
    <subcellularLocation>
        <location evidence="1">Nucleus</location>
    </subcellularLocation>
</comment>
<keyword evidence="6" id="KW-0010">Activator</keyword>
<feature type="domain" description="Cysteine/serine-rich nuclear protein N-terminal" evidence="10">
    <location>
        <begin position="239"/>
        <end position="455"/>
    </location>
</feature>
<feature type="region of interest" description="Disordered" evidence="9">
    <location>
        <begin position="1000"/>
        <end position="1022"/>
    </location>
</feature>
<reference evidence="11" key="1">
    <citation type="submission" date="2016-05" db="EMBL/GenBank/DDBJ databases">
        <authorList>
            <person name="Lavstsen T."/>
            <person name="Jespersen J.S."/>
        </authorList>
    </citation>
    <scope>NUCLEOTIDE SEQUENCE</scope>
    <source>
        <tissue evidence="11">Brain</tissue>
    </source>
</reference>
<keyword evidence="4" id="KW-0805">Transcription regulation</keyword>
<dbReference type="InterPro" id="IPR023260">
    <property type="entry name" value="Cys/Ser-rich_nuc_prot"/>
</dbReference>
<evidence type="ECO:0000256" key="1">
    <source>
        <dbReference type="ARBA" id="ARBA00004123"/>
    </source>
</evidence>
<sequence>NRSAFPLREDSEESPADRTRPGEHRKRREEDNTNTNVSVFLYYSHYTPHSNEVTPSAGNNVHAAPNRTCWETNPGEPPDVPPSSCPLNRDRRVCKTTIKCQTPVWSPAVVLGHIGAGFRQSVSPPGAEIDVGRETTSEPVGLRVPVPAQTFSSWLDLCCCCCCGVLRQRVSMEAGSSLSLKRRYEEVDNSSLFSTPKDSDDDISSSDSADSCDSLNPPSSTTFTPTSILRQHKPSPGGKRVRFDMVTVYYFPRRQGFTSVPSQGGSSLGMARHHSSIRHYTLGEFAREQESSHRHTLRQHLRQEKLNARKMKLTRNGTVECAQADLLTLEDVSDEDLDVDAVEVDDCFFLQPLPTKRRRALLRASGIARIDAREKAELRAIRLSREECGCDCRLYCDPRHCGCSQAGIKCQVDRMSFPCGCSRDGCGNVAGRIEFNPLRVRTHYLHTIMKLDLEKRRTQIQGAAEQFADSDPSSPSSVCPTSPTLSSGVGLDSELEESEAHSVAEVQDLMVEQEILERENETAVLHLQSAEEQERREREEASRRLSTVSVGGDLEGNFDIPVQVQVEDEESSHGNRVRMGRMLSLPGDNYVLPPRCSSYAPIGHEAVCGYSYSGSMSSLGSSGGSSLLQVPGALPTISHASLGSGRSSRPMICLSASQSFDRHSAHRLSPADSIEGCRFSPAHRANRHRLNSAHSIDGYKFSPTRRLNRHRLSSAHSMDGYRLNPDPSSDRPKLLSSHSIDKYPSVRLSLTHSGSRQSSSWLSPENSLDRNKLSPSYVPESSVMKRPASFHTASRRLRRQEAVRSDSMDQSGSADDLAEPCLTVPTASPSPARQRSSSVHTLKYTLPQRVISCRSHSRSHSEATAHEHVSEQAICGAQPPTDVEKRPVSPEGLSSLKVTSTEVIRLSPCPGAGSDPAPQLDDADEEVSQINSPVHSQPPNSSLHKSGHLSPSPSEHRTRLSHSASPVTGKSRKQRISPPPGDEPVAMATQLMDTNVELRRRTLSFDATSLPPHQQEGGSVDD</sequence>
<feature type="region of interest" description="Disordered" evidence="9">
    <location>
        <begin position="1"/>
        <end position="33"/>
    </location>
</feature>
<feature type="compositionally biased region" description="Low complexity" evidence="9">
    <location>
        <begin position="205"/>
        <end position="227"/>
    </location>
</feature>
<evidence type="ECO:0000256" key="5">
    <source>
        <dbReference type="ARBA" id="ARBA00023125"/>
    </source>
</evidence>
<feature type="compositionally biased region" description="Polar residues" evidence="9">
    <location>
        <begin position="754"/>
        <end position="766"/>
    </location>
</feature>
<protein>
    <submittedName>
        <fullName evidence="11">Calcium channel, voltage-dependent, T type, alpha 1H subunit b</fullName>
    </submittedName>
</protein>
<feature type="region of interest" description="Disordered" evidence="9">
    <location>
        <begin position="711"/>
        <end position="740"/>
    </location>
</feature>
<dbReference type="InterPro" id="IPR031972">
    <property type="entry name" value="CSRNP_N"/>
</dbReference>
<feature type="region of interest" description="Disordered" evidence="9">
    <location>
        <begin position="462"/>
        <end position="498"/>
    </location>
</feature>
<dbReference type="Pfam" id="PF16019">
    <property type="entry name" value="CSRNP_N"/>
    <property type="match status" value="1"/>
</dbReference>
<feature type="compositionally biased region" description="Low complexity" evidence="9">
    <location>
        <begin position="469"/>
        <end position="487"/>
    </location>
</feature>
<feature type="compositionally biased region" description="Polar residues" evidence="9">
    <location>
        <begin position="928"/>
        <end position="953"/>
    </location>
</feature>
<evidence type="ECO:0000256" key="6">
    <source>
        <dbReference type="ARBA" id="ARBA00023159"/>
    </source>
</evidence>
<dbReference type="EMBL" id="HAED01005456">
    <property type="protein sequence ID" value="SBQ91486.1"/>
    <property type="molecule type" value="Transcribed_RNA"/>
</dbReference>
<evidence type="ECO:0000256" key="3">
    <source>
        <dbReference type="ARBA" id="ARBA00022703"/>
    </source>
</evidence>
<name>A0A1A8I3P5_NOTKU</name>
<keyword evidence="3" id="KW-0053">Apoptosis</keyword>
<feature type="compositionally biased region" description="Basic and acidic residues" evidence="9">
    <location>
        <begin position="532"/>
        <end position="543"/>
    </location>
</feature>
<evidence type="ECO:0000256" key="9">
    <source>
        <dbReference type="SAM" id="MobiDB-lite"/>
    </source>
</evidence>
<dbReference type="GO" id="GO:0006915">
    <property type="term" value="P:apoptotic process"/>
    <property type="evidence" value="ECO:0007669"/>
    <property type="project" value="UniProtKB-KW"/>
</dbReference>
<dbReference type="AlphaFoldDB" id="A0A1A8I3P5"/>
<feature type="region of interest" description="Disordered" evidence="9">
    <location>
        <begin position="528"/>
        <end position="547"/>
    </location>
</feature>
<dbReference type="GO" id="GO:0005634">
    <property type="term" value="C:nucleus"/>
    <property type="evidence" value="ECO:0007669"/>
    <property type="project" value="UniProtKB-SubCell"/>
</dbReference>
<evidence type="ECO:0000256" key="8">
    <source>
        <dbReference type="ARBA" id="ARBA00023242"/>
    </source>
</evidence>
<evidence type="ECO:0000256" key="4">
    <source>
        <dbReference type="ARBA" id="ARBA00023015"/>
    </source>
</evidence>
<evidence type="ECO:0000256" key="7">
    <source>
        <dbReference type="ARBA" id="ARBA00023163"/>
    </source>
</evidence>
<dbReference type="GO" id="GO:0043565">
    <property type="term" value="F:sequence-specific DNA binding"/>
    <property type="evidence" value="ECO:0007669"/>
    <property type="project" value="TreeGrafter"/>
</dbReference>
<organism evidence="11">
    <name type="scientific">Nothobranchius kuhntae</name>
    <name type="common">Beira killifish</name>
    <dbReference type="NCBI Taxonomy" id="321403"/>
    <lineage>
        <taxon>Eukaryota</taxon>
        <taxon>Metazoa</taxon>
        <taxon>Chordata</taxon>
        <taxon>Craniata</taxon>
        <taxon>Vertebrata</taxon>
        <taxon>Euteleostomi</taxon>
        <taxon>Actinopterygii</taxon>
        <taxon>Neopterygii</taxon>
        <taxon>Teleostei</taxon>
        <taxon>Neoteleostei</taxon>
        <taxon>Acanthomorphata</taxon>
        <taxon>Ovalentaria</taxon>
        <taxon>Atherinomorphae</taxon>
        <taxon>Cyprinodontiformes</taxon>
        <taxon>Nothobranchiidae</taxon>
        <taxon>Nothobranchius</taxon>
    </lineage>
</organism>
<feature type="compositionally biased region" description="Basic and acidic residues" evidence="9">
    <location>
        <begin position="859"/>
        <end position="870"/>
    </location>
</feature>
<accession>A0A1A8I3P5</accession>